<feature type="region of interest" description="Disordered" evidence="1">
    <location>
        <begin position="388"/>
        <end position="413"/>
    </location>
</feature>
<feature type="transmembrane region" description="Helical" evidence="2">
    <location>
        <begin position="42"/>
        <end position="60"/>
    </location>
</feature>
<dbReference type="InterPro" id="IPR008930">
    <property type="entry name" value="Terpenoid_cyclase/PrenylTrfase"/>
</dbReference>
<keyword evidence="2" id="KW-0472">Membrane</keyword>
<proteinExistence type="predicted"/>
<protein>
    <submittedName>
        <fullName evidence="3">Putative secreted protein</fullName>
    </submittedName>
</protein>
<evidence type="ECO:0000313" key="3">
    <source>
        <dbReference type="EMBL" id="ATL27411.1"/>
    </source>
</evidence>
<organism evidence="3 4">
    <name type="scientific">Streptomyces formicae</name>
    <dbReference type="NCBI Taxonomy" id="1616117"/>
    <lineage>
        <taxon>Bacteria</taxon>
        <taxon>Bacillati</taxon>
        <taxon>Actinomycetota</taxon>
        <taxon>Actinomycetes</taxon>
        <taxon>Kitasatosporales</taxon>
        <taxon>Streptomycetaceae</taxon>
        <taxon>Streptomyces</taxon>
    </lineage>
</organism>
<dbReference type="Gene3D" id="1.50.10.20">
    <property type="match status" value="1"/>
</dbReference>
<accession>A0A291Q6R1</accession>
<keyword evidence="2" id="KW-0812">Transmembrane</keyword>
<evidence type="ECO:0000256" key="1">
    <source>
        <dbReference type="SAM" id="MobiDB-lite"/>
    </source>
</evidence>
<dbReference type="AlphaFoldDB" id="A0A291Q6R1"/>
<sequence length="446" mass="45342">MSGTVEVYGAGAARKPCSQRSVPPRSPQGEATRRIMNVRRSAAVLAAVAVFGSAAAPAAFADDASPSPAALPSGLYGKTDPKFDGVFRQSYALLAQSMEGVEPAEKAIDWLTGQQCASGGFAAYRADASAPCDSKTAVDSNSTAAAVQALAGVGHEDKTLKKSVEWLKSVQNTDGGWGYNPGLPTDANSTGIVIGALVAAGENPADVKSKDGKSAYDALPKLVMDCDKDGGAFGLADPKSGKLSPNADATAAGVLGSLGRGLVVEPPKDRDATGSKCAKPDTATQAASNGVGYLLDTLGKTDDHLMSSMPGAKDKPDFGNTADAVLALAAADQKERAKKSAEWLAKNSADWAKQSGPAAYAQLVFAANAAGMDARDFGGADLVKQLNATGPAPRSASKSPTGSASDSDEKKDDGGGVSVWWIIGVGMVAGIGIGFLYSGNRKKQQP</sequence>
<keyword evidence="2" id="KW-1133">Transmembrane helix</keyword>
<dbReference type="CDD" id="cd00688">
    <property type="entry name" value="ISOPREN_C2_like"/>
    <property type="match status" value="1"/>
</dbReference>
<dbReference type="Proteomes" id="UP000221011">
    <property type="component" value="Chromosome"/>
</dbReference>
<feature type="region of interest" description="Disordered" evidence="1">
    <location>
        <begin position="1"/>
        <end position="33"/>
    </location>
</feature>
<feature type="transmembrane region" description="Helical" evidence="2">
    <location>
        <begin position="419"/>
        <end position="437"/>
    </location>
</feature>
<gene>
    <name evidence="3" type="ORF">KY5_2393</name>
</gene>
<keyword evidence="4" id="KW-1185">Reference proteome</keyword>
<dbReference type="EMBL" id="CP022685">
    <property type="protein sequence ID" value="ATL27411.1"/>
    <property type="molecule type" value="Genomic_DNA"/>
</dbReference>
<evidence type="ECO:0000256" key="2">
    <source>
        <dbReference type="SAM" id="Phobius"/>
    </source>
</evidence>
<evidence type="ECO:0000313" key="4">
    <source>
        <dbReference type="Proteomes" id="UP000221011"/>
    </source>
</evidence>
<name>A0A291Q6R1_9ACTN</name>
<reference evidence="3 4" key="1">
    <citation type="submission" date="2017-08" db="EMBL/GenBank/DDBJ databases">
        <title>Complete Genome Sequence of Streptomyces formicae KY5, the formicamycin producer.</title>
        <authorList>
            <person name="Holmes N.A."/>
            <person name="Devine R."/>
            <person name="Qin Z."/>
            <person name="Seipke R.F."/>
            <person name="Wilkinson B."/>
            <person name="Hutchings M.I."/>
        </authorList>
    </citation>
    <scope>NUCLEOTIDE SEQUENCE [LARGE SCALE GENOMIC DNA]</scope>
    <source>
        <strain evidence="3 4">KY5</strain>
    </source>
</reference>
<dbReference type="KEGG" id="sfk:KY5_2393"/>
<dbReference type="SUPFAM" id="SSF48239">
    <property type="entry name" value="Terpenoid cyclases/Protein prenyltransferases"/>
    <property type="match status" value="1"/>
</dbReference>